<proteinExistence type="predicted"/>
<protein>
    <recommendedName>
        <fullName evidence="3">Helix-turn-helix domain-containing protein</fullName>
    </recommendedName>
</protein>
<dbReference type="EMBL" id="BK015978">
    <property type="protein sequence ID" value="DAF88125.1"/>
    <property type="molecule type" value="Genomic_DNA"/>
</dbReference>
<accession>A0A8S5U104</accession>
<reference evidence="2" key="1">
    <citation type="journal article" date="2021" name="Proc. Natl. Acad. Sci. U.S.A.">
        <title>A Catalog of Tens of Thousands of Viruses from Human Metagenomes Reveals Hidden Associations with Chronic Diseases.</title>
        <authorList>
            <person name="Tisza M.J."/>
            <person name="Buck C.B."/>
        </authorList>
    </citation>
    <scope>NUCLEOTIDE SEQUENCE</scope>
    <source>
        <strain evidence="2">Ctub511</strain>
    </source>
</reference>
<evidence type="ECO:0000256" key="1">
    <source>
        <dbReference type="SAM" id="Coils"/>
    </source>
</evidence>
<keyword evidence="1" id="KW-0175">Coiled coil</keyword>
<feature type="coiled-coil region" evidence="1">
    <location>
        <begin position="50"/>
        <end position="84"/>
    </location>
</feature>
<evidence type="ECO:0008006" key="3">
    <source>
        <dbReference type="Google" id="ProtNLM"/>
    </source>
</evidence>
<organism evidence="2">
    <name type="scientific">Siphoviridae sp. ctub511</name>
    <dbReference type="NCBI Taxonomy" id="2825714"/>
    <lineage>
        <taxon>Viruses</taxon>
        <taxon>Duplodnaviria</taxon>
        <taxon>Heunggongvirae</taxon>
        <taxon>Uroviricota</taxon>
        <taxon>Caudoviricetes</taxon>
    </lineage>
</organism>
<name>A0A8S5U104_9CAUD</name>
<sequence length="118" mass="13789">MITPIPVDERFISTSEASEILQIDEQVLRKLGQMGCKGIYKIGKQYRFRLKEFETVSAELSENLERLSQEVKSLEEVYREKVDRFGLFDKATKQAQTEFYTMLRALEIMRGDTDERAV</sequence>
<evidence type="ECO:0000313" key="2">
    <source>
        <dbReference type="EMBL" id="DAF88125.1"/>
    </source>
</evidence>